<dbReference type="Gene3D" id="3.30.450.40">
    <property type="match status" value="1"/>
</dbReference>
<feature type="region of interest" description="Disordered" evidence="1">
    <location>
        <begin position="86"/>
        <end position="107"/>
    </location>
</feature>
<evidence type="ECO:0000259" key="2">
    <source>
        <dbReference type="SMART" id="SM00065"/>
    </source>
</evidence>
<organism evidence="3 4">
    <name type="scientific">Microvirga mediterraneensis</name>
    <dbReference type="NCBI Taxonomy" id="2754695"/>
    <lineage>
        <taxon>Bacteria</taxon>
        <taxon>Pseudomonadati</taxon>
        <taxon>Pseudomonadota</taxon>
        <taxon>Alphaproteobacteria</taxon>
        <taxon>Hyphomicrobiales</taxon>
        <taxon>Methylobacteriaceae</taxon>
        <taxon>Microvirga</taxon>
    </lineage>
</organism>
<dbReference type="InterPro" id="IPR003018">
    <property type="entry name" value="GAF"/>
</dbReference>
<evidence type="ECO:0000256" key="1">
    <source>
        <dbReference type="SAM" id="MobiDB-lite"/>
    </source>
</evidence>
<dbReference type="SMART" id="SM00065">
    <property type="entry name" value="GAF"/>
    <property type="match status" value="1"/>
</dbReference>
<gene>
    <name evidence="3" type="ORF">H0S73_21400</name>
</gene>
<dbReference type="RefSeq" id="WP_181054028.1">
    <property type="nucleotide sequence ID" value="NZ_JACDXJ010000001.1"/>
</dbReference>
<reference evidence="3 4" key="1">
    <citation type="submission" date="2020-07" db="EMBL/GenBank/DDBJ databases">
        <title>Draft genome and description of Microvirga mediterraneensis Marseille-Q2068 sp. nov.</title>
        <authorList>
            <person name="Boxberger M."/>
        </authorList>
    </citation>
    <scope>NUCLEOTIDE SEQUENCE [LARGE SCALE GENOMIC DNA]</scope>
    <source>
        <strain evidence="3 4">Marseille-Q2068</strain>
    </source>
</reference>
<evidence type="ECO:0000313" key="3">
    <source>
        <dbReference type="EMBL" id="MBA1158663.1"/>
    </source>
</evidence>
<keyword evidence="4" id="KW-1185">Reference proteome</keyword>
<sequence length="289" mass="31552">MLDAAVLVDAISRQSDASKIVDTVLDGLRERFGYRNILLLLLDGSRGVLITRGSRGYERTGSTSEVRLGDGLIGVVATDGRLIHADGMDDETQPAGGGRGETVEGTVPGPLSRIGVPMIVQGKVTGVLFAESRERFAFGADDQAVMTIIACQIGASLALAEAPAAEEHASKTHKSFDSPEERVFRVSHHTLDDSIFIDNEYLIKGVAGRLLMFMLDVHQREGRVGFTNRELRLSATMRLPEVKDNLDTRLLLLRRRLEEKGAPVRLARVGRGRILLQPHGVPLLDRVEI</sequence>
<dbReference type="InterPro" id="IPR029016">
    <property type="entry name" value="GAF-like_dom_sf"/>
</dbReference>
<name>A0A838BUT3_9HYPH</name>
<evidence type="ECO:0000313" key="4">
    <source>
        <dbReference type="Proteomes" id="UP000572984"/>
    </source>
</evidence>
<dbReference type="EMBL" id="JACDXJ010000001">
    <property type="protein sequence ID" value="MBA1158663.1"/>
    <property type="molecule type" value="Genomic_DNA"/>
</dbReference>
<proteinExistence type="predicted"/>
<comment type="caution">
    <text evidence="3">The sequence shown here is derived from an EMBL/GenBank/DDBJ whole genome shotgun (WGS) entry which is preliminary data.</text>
</comment>
<feature type="domain" description="GAF" evidence="2">
    <location>
        <begin position="16"/>
        <end position="167"/>
    </location>
</feature>
<accession>A0A838BUT3</accession>
<dbReference type="SUPFAM" id="SSF55781">
    <property type="entry name" value="GAF domain-like"/>
    <property type="match status" value="1"/>
</dbReference>
<dbReference type="AlphaFoldDB" id="A0A838BUT3"/>
<protein>
    <submittedName>
        <fullName evidence="3">GAF domain-containing protein</fullName>
    </submittedName>
</protein>
<dbReference type="Proteomes" id="UP000572984">
    <property type="component" value="Unassembled WGS sequence"/>
</dbReference>
<dbReference type="Pfam" id="PF13185">
    <property type="entry name" value="GAF_2"/>
    <property type="match status" value="1"/>
</dbReference>